<reference evidence="4 5" key="1">
    <citation type="submission" date="2024-10" db="EMBL/GenBank/DDBJ databases">
        <title>The Natural Products Discovery Center: Release of the First 8490 Sequenced Strains for Exploring Actinobacteria Biosynthetic Diversity.</title>
        <authorList>
            <person name="Kalkreuter E."/>
            <person name="Kautsar S.A."/>
            <person name="Yang D."/>
            <person name="Bader C.D."/>
            <person name="Teijaro C.N."/>
            <person name="Fluegel L."/>
            <person name="Davis C.M."/>
            <person name="Simpson J.R."/>
            <person name="Lauterbach L."/>
            <person name="Steele A.D."/>
            <person name="Gui C."/>
            <person name="Meng S."/>
            <person name="Li G."/>
            <person name="Viehrig K."/>
            <person name="Ye F."/>
            <person name="Su P."/>
            <person name="Kiefer A.F."/>
            <person name="Nichols A."/>
            <person name="Cepeda A.J."/>
            <person name="Yan W."/>
            <person name="Fan B."/>
            <person name="Jiang Y."/>
            <person name="Adhikari A."/>
            <person name="Zheng C.-J."/>
            <person name="Schuster L."/>
            <person name="Cowan T.M."/>
            <person name="Smanski M.J."/>
            <person name="Chevrette M.G."/>
            <person name="De Carvalho L.P.S."/>
            <person name="Shen B."/>
        </authorList>
    </citation>
    <scope>NUCLEOTIDE SEQUENCE [LARGE SCALE GENOMIC DNA]</scope>
    <source>
        <strain evidence="4 5">NPDC001390</strain>
    </source>
</reference>
<evidence type="ECO:0000313" key="4">
    <source>
        <dbReference type="EMBL" id="MFF4523633.1"/>
    </source>
</evidence>
<dbReference type="Proteomes" id="UP001602058">
    <property type="component" value="Unassembled WGS sequence"/>
</dbReference>
<evidence type="ECO:0000259" key="3">
    <source>
        <dbReference type="SMART" id="SM00014"/>
    </source>
</evidence>
<dbReference type="SMART" id="SM00014">
    <property type="entry name" value="acidPPc"/>
    <property type="match status" value="1"/>
</dbReference>
<evidence type="ECO:0000256" key="2">
    <source>
        <dbReference type="SAM" id="Phobius"/>
    </source>
</evidence>
<organism evidence="4 5">
    <name type="scientific">Streptomyces bluensis</name>
    <dbReference type="NCBI Taxonomy" id="33897"/>
    <lineage>
        <taxon>Bacteria</taxon>
        <taxon>Bacillati</taxon>
        <taxon>Actinomycetota</taxon>
        <taxon>Actinomycetes</taxon>
        <taxon>Kitasatosporales</taxon>
        <taxon>Streptomycetaceae</taxon>
        <taxon>Streptomyces</taxon>
    </lineage>
</organism>
<sequence>MTLFALVAGAYVAVFVALLARSPLLRLDWRLAMWRPFRQWPELRELVDVLVVAGQRGPTMTMALAWLGWRYLRSRNPRPLLVFLAALGLLNVSVGAVKLGTGRLGPGSAYTIGSTEFLRGGDVFPSGHTANCLVTWGTLAHLASRHRTAAAVAAALAAVVVGLATVYLGTHWFSDVLGGWAAGALVLLALPYCEQFAERVVVRARRLGACLAPDPASRLGPGAAMGLRAAAVRGRRGSGGWAPPVVRAFTSRRLNPAATTAAFHPRVWNERGPPRVSDMSEFPTAFPWVGHSLVPGVSCVWCGGNELLGDAGRAGRGTRTTAEPWWRPGSRCSTTEITSGSSSSDRRGPRGGPTGPA</sequence>
<dbReference type="RefSeq" id="WP_387888069.1">
    <property type="nucleotide sequence ID" value="NZ_JBIAWJ010000009.1"/>
</dbReference>
<keyword evidence="2" id="KW-0472">Membrane</keyword>
<feature type="region of interest" description="Disordered" evidence="1">
    <location>
        <begin position="313"/>
        <end position="357"/>
    </location>
</feature>
<dbReference type="Pfam" id="PF01569">
    <property type="entry name" value="PAP2"/>
    <property type="match status" value="1"/>
</dbReference>
<feature type="transmembrane region" description="Helical" evidence="2">
    <location>
        <begin position="176"/>
        <end position="193"/>
    </location>
</feature>
<dbReference type="Gene3D" id="1.20.144.10">
    <property type="entry name" value="Phosphatidic acid phosphatase type 2/haloperoxidase"/>
    <property type="match status" value="1"/>
</dbReference>
<protein>
    <submittedName>
        <fullName evidence="4">Phosphatase PAP2 family protein</fullName>
    </submittedName>
</protein>
<feature type="domain" description="Phosphatidic acid phosphatase type 2/haloperoxidase" evidence="3">
    <location>
        <begin position="80"/>
        <end position="191"/>
    </location>
</feature>
<accession>A0ABW6ULM8</accession>
<gene>
    <name evidence="4" type="ORF">ACFY1D_19780</name>
</gene>
<keyword evidence="2" id="KW-0812">Transmembrane</keyword>
<feature type="transmembrane region" description="Helical" evidence="2">
    <location>
        <begin position="80"/>
        <end position="99"/>
    </location>
</feature>
<dbReference type="SUPFAM" id="SSF48317">
    <property type="entry name" value="Acid phosphatase/Vanadium-dependent haloperoxidase"/>
    <property type="match status" value="1"/>
</dbReference>
<evidence type="ECO:0000313" key="5">
    <source>
        <dbReference type="Proteomes" id="UP001602058"/>
    </source>
</evidence>
<feature type="transmembrane region" description="Helical" evidence="2">
    <location>
        <begin position="149"/>
        <end position="170"/>
    </location>
</feature>
<name>A0ABW6ULM8_9ACTN</name>
<dbReference type="EMBL" id="JBIAWJ010000009">
    <property type="protein sequence ID" value="MFF4523633.1"/>
    <property type="molecule type" value="Genomic_DNA"/>
</dbReference>
<keyword evidence="5" id="KW-1185">Reference proteome</keyword>
<dbReference type="PANTHER" id="PTHR14969:SF13">
    <property type="entry name" value="AT30094P"/>
    <property type="match status" value="1"/>
</dbReference>
<keyword evidence="2" id="KW-1133">Transmembrane helix</keyword>
<proteinExistence type="predicted"/>
<dbReference type="PANTHER" id="PTHR14969">
    <property type="entry name" value="SPHINGOSINE-1-PHOSPHATE PHOSPHOHYDROLASE"/>
    <property type="match status" value="1"/>
</dbReference>
<dbReference type="InterPro" id="IPR000326">
    <property type="entry name" value="PAP2/HPO"/>
</dbReference>
<dbReference type="InterPro" id="IPR036938">
    <property type="entry name" value="PAP2/HPO_sf"/>
</dbReference>
<feature type="transmembrane region" description="Helical" evidence="2">
    <location>
        <begin position="6"/>
        <end position="25"/>
    </location>
</feature>
<comment type="caution">
    <text evidence="4">The sequence shown here is derived from an EMBL/GenBank/DDBJ whole genome shotgun (WGS) entry which is preliminary data.</text>
</comment>
<evidence type="ECO:0000256" key="1">
    <source>
        <dbReference type="SAM" id="MobiDB-lite"/>
    </source>
</evidence>